<evidence type="ECO:0000313" key="2">
    <source>
        <dbReference type="EMBL" id="SLM91302.1"/>
    </source>
</evidence>
<dbReference type="SMART" id="SM00858">
    <property type="entry name" value="SAF"/>
    <property type="match status" value="1"/>
</dbReference>
<dbReference type="Proteomes" id="UP000195981">
    <property type="component" value="Unassembled WGS sequence"/>
</dbReference>
<dbReference type="InterPro" id="IPR006311">
    <property type="entry name" value="TAT_signal"/>
</dbReference>
<feature type="domain" description="SAF" evidence="1">
    <location>
        <begin position="53"/>
        <end position="115"/>
    </location>
</feature>
<keyword evidence="3" id="KW-1185">Reference proteome</keyword>
<dbReference type="InterPro" id="IPR013974">
    <property type="entry name" value="SAF"/>
</dbReference>
<dbReference type="Gene3D" id="3.90.1210.10">
    <property type="entry name" value="Antifreeze-like/N-acetylneuraminic acid synthase C-terminal domain"/>
    <property type="match status" value="1"/>
</dbReference>
<dbReference type="Pfam" id="PF08666">
    <property type="entry name" value="SAF"/>
    <property type="match status" value="1"/>
</dbReference>
<reference evidence="2 3" key="1">
    <citation type="submission" date="2017-02" db="EMBL/GenBank/DDBJ databases">
        <authorList>
            <person name="Peterson S.W."/>
        </authorList>
    </citation>
    <scope>NUCLEOTIDE SEQUENCE [LARGE SCALE GENOMIC DNA]</scope>
    <source>
        <strain evidence="2 3">CIP104813</strain>
    </source>
</reference>
<dbReference type="AlphaFoldDB" id="A0A1X6WZ78"/>
<sequence>MHRRPAPARSARPGLAGIRRALRRRRRALAMLALLLAAMALLPSLAPAEARTAPVVVAARDLPTGHELVEGDLRMVDVPAVLLPVRALASDEEAVGRRLAAPLPEGSALTSTQLRDGAVALSADQALLAIPVDTALVRHLTPGSRIDLVVPGTDAATPRTIGATAVEIDETAGERAFPETSGAGAGGSASTVIVVAVEREDAPAIAHATREGWVVAVPVG</sequence>
<accession>A0A1X6WZ78</accession>
<name>A0A1X6WZ78_9MICO</name>
<evidence type="ECO:0000259" key="1">
    <source>
        <dbReference type="SMART" id="SM00858"/>
    </source>
</evidence>
<organism evidence="2 3">
    <name type="scientific">Brachybacterium nesterenkovii</name>
    <dbReference type="NCBI Taxonomy" id="47847"/>
    <lineage>
        <taxon>Bacteria</taxon>
        <taxon>Bacillati</taxon>
        <taxon>Actinomycetota</taxon>
        <taxon>Actinomycetes</taxon>
        <taxon>Micrococcales</taxon>
        <taxon>Dermabacteraceae</taxon>
        <taxon>Brachybacterium</taxon>
    </lineage>
</organism>
<proteinExistence type="predicted"/>
<dbReference type="OrthoDB" id="4794319at2"/>
<dbReference type="PROSITE" id="PS51318">
    <property type="entry name" value="TAT"/>
    <property type="match status" value="1"/>
</dbReference>
<dbReference type="RefSeq" id="WP_087103731.1">
    <property type="nucleotide sequence ID" value="NZ_FWFG01000057.1"/>
</dbReference>
<evidence type="ECO:0000313" key="3">
    <source>
        <dbReference type="Proteomes" id="UP000195981"/>
    </source>
</evidence>
<gene>
    <name evidence="2" type="ORF">FM110_06365</name>
</gene>
<dbReference type="CDD" id="cd11614">
    <property type="entry name" value="SAF_CpaB_FlgA_like"/>
    <property type="match status" value="1"/>
</dbReference>
<dbReference type="EMBL" id="FWFG01000057">
    <property type="protein sequence ID" value="SLM91302.1"/>
    <property type="molecule type" value="Genomic_DNA"/>
</dbReference>
<protein>
    <recommendedName>
        <fullName evidence="1">SAF domain-containing protein</fullName>
    </recommendedName>
</protein>